<evidence type="ECO:0000313" key="3">
    <source>
        <dbReference type="Proteomes" id="UP000314294"/>
    </source>
</evidence>
<evidence type="ECO:0000256" key="1">
    <source>
        <dbReference type="SAM" id="MobiDB-lite"/>
    </source>
</evidence>
<keyword evidence="3" id="KW-1185">Reference proteome</keyword>
<evidence type="ECO:0000313" key="2">
    <source>
        <dbReference type="EMBL" id="TNN89325.1"/>
    </source>
</evidence>
<dbReference type="Proteomes" id="UP000314294">
    <property type="component" value="Unassembled WGS sequence"/>
</dbReference>
<reference evidence="2 3" key="1">
    <citation type="submission" date="2019-03" db="EMBL/GenBank/DDBJ databases">
        <title>First draft genome of Liparis tanakae, snailfish: a comprehensive survey of snailfish specific genes.</title>
        <authorList>
            <person name="Kim W."/>
            <person name="Song I."/>
            <person name="Jeong J.-H."/>
            <person name="Kim D."/>
            <person name="Kim S."/>
            <person name="Ryu S."/>
            <person name="Song J.Y."/>
            <person name="Lee S.K."/>
        </authorList>
    </citation>
    <scope>NUCLEOTIDE SEQUENCE [LARGE SCALE GENOMIC DNA]</scope>
    <source>
        <tissue evidence="2">Muscle</tissue>
    </source>
</reference>
<name>A0A4Z2JGF4_9TELE</name>
<dbReference type="EMBL" id="SRLO01000002">
    <property type="protein sequence ID" value="TNN89325.1"/>
    <property type="molecule type" value="Genomic_DNA"/>
</dbReference>
<feature type="region of interest" description="Disordered" evidence="1">
    <location>
        <begin position="1"/>
        <end position="25"/>
    </location>
</feature>
<sequence>MQEEDGAQGSGAGSGLGGKGPMGCPSAQGILGRGPVCLATPTCNASLRPLEGSLHRITSESSL</sequence>
<protein>
    <submittedName>
        <fullName evidence="2">Uncharacterized protein</fullName>
    </submittedName>
</protein>
<dbReference type="AlphaFoldDB" id="A0A4Z2JGF4"/>
<organism evidence="2 3">
    <name type="scientific">Liparis tanakae</name>
    <name type="common">Tanaka's snailfish</name>
    <dbReference type="NCBI Taxonomy" id="230148"/>
    <lineage>
        <taxon>Eukaryota</taxon>
        <taxon>Metazoa</taxon>
        <taxon>Chordata</taxon>
        <taxon>Craniata</taxon>
        <taxon>Vertebrata</taxon>
        <taxon>Euteleostomi</taxon>
        <taxon>Actinopterygii</taxon>
        <taxon>Neopterygii</taxon>
        <taxon>Teleostei</taxon>
        <taxon>Neoteleostei</taxon>
        <taxon>Acanthomorphata</taxon>
        <taxon>Eupercaria</taxon>
        <taxon>Perciformes</taxon>
        <taxon>Cottioidei</taxon>
        <taxon>Cottales</taxon>
        <taxon>Liparidae</taxon>
        <taxon>Liparis</taxon>
    </lineage>
</organism>
<proteinExistence type="predicted"/>
<gene>
    <name evidence="2" type="ORF">EYF80_000613</name>
</gene>
<accession>A0A4Z2JGF4</accession>
<comment type="caution">
    <text evidence="2">The sequence shown here is derived from an EMBL/GenBank/DDBJ whole genome shotgun (WGS) entry which is preliminary data.</text>
</comment>
<feature type="compositionally biased region" description="Gly residues" evidence="1">
    <location>
        <begin position="8"/>
        <end position="21"/>
    </location>
</feature>